<dbReference type="STRING" id="71657.SAMN02982996_01703"/>
<reference evidence="16 17" key="1">
    <citation type="submission" date="2016-10" db="EMBL/GenBank/DDBJ databases">
        <authorList>
            <person name="de Groot N.N."/>
        </authorList>
    </citation>
    <scope>NUCLEOTIDE SEQUENCE [LARGE SCALE GENOMIC DNA]</scope>
    <source>
        <strain evidence="16 17">ATCC 29281</strain>
    </source>
</reference>
<dbReference type="InterPro" id="IPR003594">
    <property type="entry name" value="HATPase_dom"/>
</dbReference>
<evidence type="ECO:0000256" key="6">
    <source>
        <dbReference type="ARBA" id="ARBA00022679"/>
    </source>
</evidence>
<dbReference type="RefSeq" id="WP_026743472.1">
    <property type="nucleotide sequence ID" value="NZ_FNQS01000005.1"/>
</dbReference>
<dbReference type="InterPro" id="IPR036890">
    <property type="entry name" value="HATPase_C_sf"/>
</dbReference>
<dbReference type="AlphaFoldDB" id="A0A1H4BIJ6"/>
<dbReference type="FunFam" id="3.30.450.20:FF:000018">
    <property type="entry name" value="Sensor histidine kinase DcuS"/>
    <property type="match status" value="1"/>
</dbReference>
<evidence type="ECO:0000256" key="4">
    <source>
        <dbReference type="ARBA" id="ARBA00022475"/>
    </source>
</evidence>
<evidence type="ECO:0000313" key="16">
    <source>
        <dbReference type="EMBL" id="SEA47936.1"/>
    </source>
</evidence>
<evidence type="ECO:0000256" key="7">
    <source>
        <dbReference type="ARBA" id="ARBA00022692"/>
    </source>
</evidence>
<evidence type="ECO:0000256" key="10">
    <source>
        <dbReference type="ARBA" id="ARBA00022840"/>
    </source>
</evidence>
<dbReference type="EC" id="2.7.13.3" evidence="3"/>
<dbReference type="EMBL" id="FNQS01000005">
    <property type="protein sequence ID" value="SEA47936.1"/>
    <property type="molecule type" value="Genomic_DNA"/>
</dbReference>
<dbReference type="GeneID" id="97764584"/>
<dbReference type="CDD" id="cd16915">
    <property type="entry name" value="HATPase_DpiB-CitA-like"/>
    <property type="match status" value="1"/>
</dbReference>
<gene>
    <name evidence="16" type="ORF">SAMN02982996_01703</name>
</gene>
<dbReference type="InterPro" id="IPR005467">
    <property type="entry name" value="His_kinase_dom"/>
</dbReference>
<keyword evidence="8" id="KW-0547">Nucleotide-binding</keyword>
<keyword evidence="11 14" id="KW-1133">Transmembrane helix</keyword>
<keyword evidence="7 14" id="KW-0812">Transmembrane</keyword>
<dbReference type="PANTHER" id="PTHR44936:SF10">
    <property type="entry name" value="SENSOR PROTEIN RSTB"/>
    <property type="match status" value="1"/>
</dbReference>
<dbReference type="PANTHER" id="PTHR44936">
    <property type="entry name" value="SENSOR PROTEIN CREC"/>
    <property type="match status" value="1"/>
</dbReference>
<dbReference type="PRINTS" id="PR00344">
    <property type="entry name" value="BCTRLSENSOR"/>
</dbReference>
<dbReference type="InterPro" id="IPR016120">
    <property type="entry name" value="Sig_transdc_His_kin_SpoOB"/>
</dbReference>
<comment type="catalytic activity">
    <reaction evidence="1">
        <text>ATP + protein L-histidine = ADP + protein N-phospho-L-histidine.</text>
        <dbReference type="EC" id="2.7.13.3"/>
    </reaction>
</comment>
<feature type="transmembrane region" description="Helical" evidence="14">
    <location>
        <begin position="172"/>
        <end position="190"/>
    </location>
</feature>
<keyword evidence="13 14" id="KW-0472">Membrane</keyword>
<evidence type="ECO:0000256" key="13">
    <source>
        <dbReference type="ARBA" id="ARBA00023136"/>
    </source>
</evidence>
<protein>
    <recommendedName>
        <fullName evidence="3">histidine kinase</fullName>
        <ecNumber evidence="3">2.7.13.3</ecNumber>
    </recommendedName>
</protein>
<keyword evidence="10" id="KW-0067">ATP-binding</keyword>
<comment type="subcellular location">
    <subcellularLocation>
        <location evidence="2">Cell membrane</location>
        <topology evidence="2">Multi-pass membrane protein</topology>
    </subcellularLocation>
</comment>
<evidence type="ECO:0000256" key="14">
    <source>
        <dbReference type="SAM" id="Phobius"/>
    </source>
</evidence>
<dbReference type="SMART" id="SM00387">
    <property type="entry name" value="HATPase_c"/>
    <property type="match status" value="1"/>
</dbReference>
<dbReference type="InterPro" id="IPR004358">
    <property type="entry name" value="Sig_transdc_His_kin-like_C"/>
</dbReference>
<dbReference type="GO" id="GO:0005886">
    <property type="term" value="C:plasma membrane"/>
    <property type="evidence" value="ECO:0007669"/>
    <property type="project" value="UniProtKB-SubCell"/>
</dbReference>
<dbReference type="Gene3D" id="3.30.565.10">
    <property type="entry name" value="Histidine kinase-like ATPase, C-terminal domain"/>
    <property type="match status" value="1"/>
</dbReference>
<dbReference type="SUPFAM" id="SSF55890">
    <property type="entry name" value="Sporulation response regulatory protein Spo0B"/>
    <property type="match status" value="1"/>
</dbReference>
<dbReference type="GO" id="GO:0005524">
    <property type="term" value="F:ATP binding"/>
    <property type="evidence" value="ECO:0007669"/>
    <property type="project" value="UniProtKB-KW"/>
</dbReference>
<dbReference type="Proteomes" id="UP000187280">
    <property type="component" value="Unassembled WGS sequence"/>
</dbReference>
<evidence type="ECO:0000259" key="15">
    <source>
        <dbReference type="PROSITE" id="PS50109"/>
    </source>
</evidence>
<evidence type="ECO:0000256" key="12">
    <source>
        <dbReference type="ARBA" id="ARBA00023012"/>
    </source>
</evidence>
<keyword evidence="17" id="KW-1185">Reference proteome</keyword>
<evidence type="ECO:0000313" key="17">
    <source>
        <dbReference type="Proteomes" id="UP000187280"/>
    </source>
</evidence>
<dbReference type="Pfam" id="PF17203">
    <property type="entry name" value="sCache_3_2"/>
    <property type="match status" value="1"/>
</dbReference>
<keyword evidence="6" id="KW-0808">Transferase</keyword>
<keyword evidence="4" id="KW-1003">Cell membrane</keyword>
<evidence type="ECO:0000256" key="3">
    <source>
        <dbReference type="ARBA" id="ARBA00012438"/>
    </source>
</evidence>
<dbReference type="PROSITE" id="PS50109">
    <property type="entry name" value="HIS_KIN"/>
    <property type="match status" value="1"/>
</dbReference>
<keyword evidence="9 16" id="KW-0418">Kinase</keyword>
<dbReference type="Pfam" id="PF02518">
    <property type="entry name" value="HATPase_c"/>
    <property type="match status" value="1"/>
</dbReference>
<sequence>MAFRLSFHLRLFIYLMIFFSLLLAMGSLYYYRATSQRLYNELGGRAQVQAKEIAVIPTLITSVKQRDIPAIDLLGQKLIQNSDASFIVIGDRSAVHLFHSSDAQLIGSQMVGGDNAEVLAGKTTITLRHGGTGISLRSKAPIMDGDEVVGIVSVGYLKTHIDSLSLSNVSHVLLGIVAIFIALFLFSWWFSRNLKKQMFGLEPQEIKLLVRQQQALLESIDEGVIAIDKQSHIAAINHSAKTLLELNDPAVTLRGRPIDEVIKSVPFFSSDEMWTSDTHDEICRFNHVTVIASRVRIMLEDELQGWVISFRDKNDLHTLSLQLSQVKRYANSLRILRHEQLNWTATLAGLLHLERYDEAIRYIEAQSQGAQATLDFISARFSAPALCGLLLGKYASAREKGLQMLFDPRCQLKAIPDALRETELMSIIGNLLDNAMEATLASPRPHEPIEVYIHDNERELVIEIADKGTGIAPEIADRIFDMGVTSKTAGDHGLGLHLVANYVNQAQGVIEVSANPPQGTIFSVFIPRHLTETHQTETNRNTAHHVN</sequence>
<evidence type="ECO:0000256" key="9">
    <source>
        <dbReference type="ARBA" id="ARBA00022777"/>
    </source>
</evidence>
<organism evidence="16 17">
    <name type="scientific">Lonsdalea quercina</name>
    <dbReference type="NCBI Taxonomy" id="71657"/>
    <lineage>
        <taxon>Bacteria</taxon>
        <taxon>Pseudomonadati</taxon>
        <taxon>Pseudomonadota</taxon>
        <taxon>Gammaproteobacteria</taxon>
        <taxon>Enterobacterales</taxon>
        <taxon>Pectobacteriaceae</taxon>
        <taxon>Lonsdalea</taxon>
    </lineage>
</organism>
<dbReference type="SUPFAM" id="SSF103190">
    <property type="entry name" value="Sensory domain-like"/>
    <property type="match status" value="1"/>
</dbReference>
<evidence type="ECO:0000256" key="11">
    <source>
        <dbReference type="ARBA" id="ARBA00022989"/>
    </source>
</evidence>
<dbReference type="eggNOG" id="COG3290">
    <property type="taxonomic scope" value="Bacteria"/>
</dbReference>
<evidence type="ECO:0000256" key="1">
    <source>
        <dbReference type="ARBA" id="ARBA00000085"/>
    </source>
</evidence>
<evidence type="ECO:0000256" key="8">
    <source>
        <dbReference type="ARBA" id="ARBA00022741"/>
    </source>
</evidence>
<keyword evidence="12" id="KW-0902">Two-component regulatory system</keyword>
<dbReference type="InterPro" id="IPR033463">
    <property type="entry name" value="sCache_3"/>
</dbReference>
<evidence type="ECO:0000256" key="5">
    <source>
        <dbReference type="ARBA" id="ARBA00022553"/>
    </source>
</evidence>
<feature type="transmembrane region" description="Helical" evidence="14">
    <location>
        <begin position="12"/>
        <end position="31"/>
    </location>
</feature>
<dbReference type="InterPro" id="IPR029151">
    <property type="entry name" value="Sensor-like_sf"/>
</dbReference>
<proteinExistence type="predicted"/>
<dbReference type="GO" id="GO:0000155">
    <property type="term" value="F:phosphorelay sensor kinase activity"/>
    <property type="evidence" value="ECO:0007669"/>
    <property type="project" value="InterPro"/>
</dbReference>
<feature type="domain" description="Histidine kinase" evidence="15">
    <location>
        <begin position="423"/>
        <end position="530"/>
    </location>
</feature>
<dbReference type="Gene3D" id="3.30.450.20">
    <property type="entry name" value="PAS domain"/>
    <property type="match status" value="2"/>
</dbReference>
<name>A0A1H4BIJ6_9GAMM</name>
<evidence type="ECO:0000256" key="2">
    <source>
        <dbReference type="ARBA" id="ARBA00004651"/>
    </source>
</evidence>
<dbReference type="InterPro" id="IPR050980">
    <property type="entry name" value="2C_sensor_his_kinase"/>
</dbReference>
<accession>A0A1H4BIJ6</accession>
<keyword evidence="5" id="KW-0597">Phosphoprotein</keyword>
<dbReference type="SUPFAM" id="SSF55874">
    <property type="entry name" value="ATPase domain of HSP90 chaperone/DNA topoisomerase II/histidine kinase"/>
    <property type="match status" value="1"/>
</dbReference>